<organism evidence="2 3">
    <name type="scientific">Massilia horti</name>
    <dbReference type="NCBI Taxonomy" id="2562153"/>
    <lineage>
        <taxon>Bacteria</taxon>
        <taxon>Pseudomonadati</taxon>
        <taxon>Pseudomonadota</taxon>
        <taxon>Betaproteobacteria</taxon>
        <taxon>Burkholderiales</taxon>
        <taxon>Oxalobacteraceae</taxon>
        <taxon>Telluria group</taxon>
        <taxon>Massilia</taxon>
    </lineage>
</organism>
<keyword evidence="1" id="KW-0732">Signal</keyword>
<feature type="chain" id="PRO_5021368076" description="PEP-CTERM protein-sorting domain-containing protein" evidence="1">
    <location>
        <begin position="22"/>
        <end position="202"/>
    </location>
</feature>
<accession>A0A4Y9T616</accession>
<dbReference type="OrthoDB" id="8708394at2"/>
<evidence type="ECO:0008006" key="4">
    <source>
        <dbReference type="Google" id="ProtNLM"/>
    </source>
</evidence>
<keyword evidence="3" id="KW-1185">Reference proteome</keyword>
<feature type="signal peptide" evidence="1">
    <location>
        <begin position="1"/>
        <end position="21"/>
    </location>
</feature>
<comment type="caution">
    <text evidence="2">The sequence shown here is derived from an EMBL/GenBank/DDBJ whole genome shotgun (WGS) entry which is preliminary data.</text>
</comment>
<dbReference type="Proteomes" id="UP000297258">
    <property type="component" value="Unassembled WGS sequence"/>
</dbReference>
<dbReference type="EMBL" id="SPUM01000048">
    <property type="protein sequence ID" value="TFW32778.1"/>
    <property type="molecule type" value="Genomic_DNA"/>
</dbReference>
<sequence>MKRKHLYAASLLLFSAAAARAEPSPWWFSYTGFYHEVTTDSGPPIPGEFDPQHQITGSFLGEDLNHDNMIDRSEISMLKINGLDYIACPPEPDDRTCRIDWFSYTLDGALDFSAYLATHNEPTSFYTYSTIATGDTQHDFWIVGRAGVWRNDYYRWTPETAFTIIQSPFPEPGQYAMLAAGLLAATTLRTRRQRKRQGSESN</sequence>
<name>A0A4Y9T616_9BURK</name>
<evidence type="ECO:0000256" key="1">
    <source>
        <dbReference type="SAM" id="SignalP"/>
    </source>
</evidence>
<evidence type="ECO:0000313" key="3">
    <source>
        <dbReference type="Proteomes" id="UP000297258"/>
    </source>
</evidence>
<reference evidence="2 3" key="1">
    <citation type="submission" date="2019-03" db="EMBL/GenBank/DDBJ databases">
        <title>Draft genome of Massilia hortus sp. nov., a novel bacterial species of the Oxalobacteraceae family.</title>
        <authorList>
            <person name="Peta V."/>
            <person name="Raths R."/>
            <person name="Bucking H."/>
        </authorList>
    </citation>
    <scope>NUCLEOTIDE SEQUENCE [LARGE SCALE GENOMIC DNA]</scope>
    <source>
        <strain evidence="2 3">ONC3</strain>
    </source>
</reference>
<gene>
    <name evidence="2" type="ORF">E4O92_08875</name>
</gene>
<proteinExistence type="predicted"/>
<dbReference type="RefSeq" id="WP_135189412.1">
    <property type="nucleotide sequence ID" value="NZ_SPUM01000048.1"/>
</dbReference>
<protein>
    <recommendedName>
        <fullName evidence="4">PEP-CTERM protein-sorting domain-containing protein</fullName>
    </recommendedName>
</protein>
<dbReference type="AlphaFoldDB" id="A0A4Y9T616"/>
<evidence type="ECO:0000313" key="2">
    <source>
        <dbReference type="EMBL" id="TFW32778.1"/>
    </source>
</evidence>